<proteinExistence type="predicted"/>
<evidence type="ECO:0000256" key="5">
    <source>
        <dbReference type="ARBA" id="ARBA00023066"/>
    </source>
</evidence>
<keyword evidence="5" id="KW-0745">Spermidine biosynthesis</keyword>
<sequence>MNQRPLTSHHLSGIVPLQESIKKMGAAELTCLLKEAVKQSGLDVMADVAVDFAPHGASAVVVLKESHAAVHIWPEHESATIDIHVCDYMSDNLSKARLLAQALSQSLSGHSRQEQCRWNELTMQ</sequence>
<keyword evidence="6" id="KW-0620">Polyamine biosynthesis</keyword>
<dbReference type="EMBL" id="JAFLCK010000019">
    <property type="protein sequence ID" value="MBN8661327.1"/>
    <property type="molecule type" value="Genomic_DNA"/>
</dbReference>
<evidence type="ECO:0000313" key="12">
    <source>
        <dbReference type="Proteomes" id="UP000664277"/>
    </source>
</evidence>
<evidence type="ECO:0000256" key="10">
    <source>
        <dbReference type="ARBA" id="ARBA00023317"/>
    </source>
</evidence>
<evidence type="ECO:0000256" key="4">
    <source>
        <dbReference type="ARBA" id="ARBA00022813"/>
    </source>
</evidence>
<protein>
    <submittedName>
        <fullName evidence="11">S-adenosylmethionine decarboxylase</fullName>
    </submittedName>
</protein>
<gene>
    <name evidence="11" type="ORF">J0M35_13245</name>
</gene>
<dbReference type="SUPFAM" id="SSF56276">
    <property type="entry name" value="S-adenosylmethionine decarboxylase"/>
    <property type="match status" value="1"/>
</dbReference>
<dbReference type="Proteomes" id="UP000664277">
    <property type="component" value="Unassembled WGS sequence"/>
</dbReference>
<dbReference type="InterPro" id="IPR016067">
    <property type="entry name" value="S-AdoMet_deCO2ase_core"/>
</dbReference>
<reference evidence="11" key="1">
    <citation type="submission" date="2021-02" db="EMBL/GenBank/DDBJ databases">
        <title>Genome-Resolved Metagenomics of a Microbial Community Performing Photosynthetic Biological Nutrient Removal.</title>
        <authorList>
            <person name="Mcdaniel E.A."/>
        </authorList>
    </citation>
    <scope>NUCLEOTIDE SEQUENCE</scope>
    <source>
        <strain evidence="11">UWPOB_OBS1</strain>
    </source>
</reference>
<dbReference type="AlphaFoldDB" id="A0A8J7PBB0"/>
<keyword evidence="3" id="KW-0210">Decarboxylase</keyword>
<dbReference type="Gene3D" id="3.60.90.10">
    <property type="entry name" value="S-adenosylmethionine decarboxylase"/>
    <property type="match status" value="1"/>
</dbReference>
<dbReference type="GO" id="GO:0008295">
    <property type="term" value="P:spermidine biosynthetic process"/>
    <property type="evidence" value="ECO:0007669"/>
    <property type="project" value="UniProtKB-KW"/>
</dbReference>
<dbReference type="PANTHER" id="PTHR33866:SF2">
    <property type="entry name" value="S-ADENOSYLMETHIONINE DECARBOXYLASE PROENZYME"/>
    <property type="match status" value="1"/>
</dbReference>
<comment type="caution">
    <text evidence="11">The sequence shown here is derived from an EMBL/GenBank/DDBJ whole genome shotgun (WGS) entry which is preliminary data.</text>
</comment>
<keyword evidence="10" id="KW-0670">Pyruvate</keyword>
<evidence type="ECO:0000256" key="9">
    <source>
        <dbReference type="ARBA" id="ARBA00023270"/>
    </source>
</evidence>
<evidence type="ECO:0000256" key="7">
    <source>
        <dbReference type="ARBA" id="ARBA00023145"/>
    </source>
</evidence>
<name>A0A8J7PBB0_9BACT</name>
<evidence type="ECO:0000256" key="2">
    <source>
        <dbReference type="ARBA" id="ARBA00022691"/>
    </source>
</evidence>
<evidence type="ECO:0000256" key="1">
    <source>
        <dbReference type="ARBA" id="ARBA00001928"/>
    </source>
</evidence>
<evidence type="ECO:0000256" key="8">
    <source>
        <dbReference type="ARBA" id="ARBA00023239"/>
    </source>
</evidence>
<keyword evidence="4" id="KW-0068">Autocatalytic cleavage</keyword>
<keyword evidence="7" id="KW-0865">Zymogen</keyword>
<evidence type="ECO:0000256" key="3">
    <source>
        <dbReference type="ARBA" id="ARBA00022793"/>
    </source>
</evidence>
<dbReference type="GO" id="GO:0004014">
    <property type="term" value="F:adenosylmethionine decarboxylase activity"/>
    <property type="evidence" value="ECO:0007669"/>
    <property type="project" value="InterPro"/>
</dbReference>
<keyword evidence="2" id="KW-0949">S-adenosyl-L-methionine</keyword>
<dbReference type="InterPro" id="IPR003826">
    <property type="entry name" value="AdoMetDC_fam_prok"/>
</dbReference>
<keyword evidence="9" id="KW-0704">Schiff base</keyword>
<accession>A0A8J7PBB0</accession>
<comment type="cofactor">
    <cofactor evidence="1">
        <name>pyruvate</name>
        <dbReference type="ChEBI" id="CHEBI:15361"/>
    </cofactor>
</comment>
<evidence type="ECO:0000313" key="11">
    <source>
        <dbReference type="EMBL" id="MBN8661327.1"/>
    </source>
</evidence>
<dbReference type="GO" id="GO:0005829">
    <property type="term" value="C:cytosol"/>
    <property type="evidence" value="ECO:0007669"/>
    <property type="project" value="TreeGrafter"/>
</dbReference>
<organism evidence="11 12">
    <name type="scientific">Candidatus Obscuribacter phosphatis</name>
    <dbReference type="NCBI Taxonomy" id="1906157"/>
    <lineage>
        <taxon>Bacteria</taxon>
        <taxon>Bacillati</taxon>
        <taxon>Candidatus Melainabacteria</taxon>
        <taxon>Candidatus Obscuribacterales</taxon>
        <taxon>Candidatus Obscuribacteraceae</taxon>
        <taxon>Candidatus Obscuribacter</taxon>
    </lineage>
</organism>
<keyword evidence="8" id="KW-0456">Lyase</keyword>
<evidence type="ECO:0000256" key="6">
    <source>
        <dbReference type="ARBA" id="ARBA00023115"/>
    </source>
</evidence>
<dbReference type="PANTHER" id="PTHR33866">
    <property type="entry name" value="S-ADENOSYLMETHIONINE DECARBOXYLASE PROENZYME"/>
    <property type="match status" value="1"/>
</dbReference>
<dbReference type="Pfam" id="PF02675">
    <property type="entry name" value="AdoMet_dc"/>
    <property type="match status" value="1"/>
</dbReference>